<accession>A0A2P2MVI6</accession>
<keyword evidence="2" id="KW-0675">Receptor</keyword>
<dbReference type="EMBL" id="GGEC01053755">
    <property type="protein sequence ID" value="MBX34239.1"/>
    <property type="molecule type" value="Transcribed_RNA"/>
</dbReference>
<dbReference type="EMBL" id="GGEC01053756">
    <property type="protein sequence ID" value="MBX34240.1"/>
    <property type="molecule type" value="Transcribed_RNA"/>
</dbReference>
<name>A0A2P2MVI6_RHIMU</name>
<keyword evidence="2" id="KW-0808">Transferase</keyword>
<organism evidence="1">
    <name type="scientific">Rhizophora mucronata</name>
    <name type="common">Asiatic mangrove</name>
    <dbReference type="NCBI Taxonomy" id="61149"/>
    <lineage>
        <taxon>Eukaryota</taxon>
        <taxon>Viridiplantae</taxon>
        <taxon>Streptophyta</taxon>
        <taxon>Embryophyta</taxon>
        <taxon>Tracheophyta</taxon>
        <taxon>Spermatophyta</taxon>
        <taxon>Magnoliopsida</taxon>
        <taxon>eudicotyledons</taxon>
        <taxon>Gunneridae</taxon>
        <taxon>Pentapetalae</taxon>
        <taxon>rosids</taxon>
        <taxon>fabids</taxon>
        <taxon>Malpighiales</taxon>
        <taxon>Rhizophoraceae</taxon>
        <taxon>Rhizophora</taxon>
    </lineage>
</organism>
<evidence type="ECO:0000313" key="2">
    <source>
        <dbReference type="EMBL" id="MBX34246.1"/>
    </source>
</evidence>
<proteinExistence type="predicted"/>
<protein>
    <submittedName>
        <fullName evidence="2">Putative LRR receptor-like serine/threonine-protein kinase At1g53430</fullName>
    </submittedName>
</protein>
<dbReference type="EMBL" id="GGEC01053762">
    <property type="protein sequence ID" value="MBX34246.1"/>
    <property type="molecule type" value="Transcribed_RNA"/>
</dbReference>
<dbReference type="AlphaFoldDB" id="A0A2P2MVI6"/>
<keyword evidence="2" id="KW-0418">Kinase</keyword>
<dbReference type="EMBL" id="GGEC01053760">
    <property type="protein sequence ID" value="MBX34244.1"/>
    <property type="molecule type" value="Transcribed_RNA"/>
</dbReference>
<dbReference type="EMBL" id="GGEC01053765">
    <property type="protein sequence ID" value="MBX34249.1"/>
    <property type="molecule type" value="Transcribed_RNA"/>
</dbReference>
<sequence>MKSAFSLLKYNPVLLYAHLSAEIKLDGPPRVRSPSYSFLPSVILGPPQFINKEWYWAFPKQGRSFLKHQEIELSEEERLETKFTDDCWQPN</sequence>
<evidence type="ECO:0000313" key="1">
    <source>
        <dbReference type="EMBL" id="MBX34239.1"/>
    </source>
</evidence>
<dbReference type="GO" id="GO:0016301">
    <property type="term" value="F:kinase activity"/>
    <property type="evidence" value="ECO:0007669"/>
    <property type="project" value="UniProtKB-KW"/>
</dbReference>
<reference evidence="1" key="1">
    <citation type="submission" date="2018-02" db="EMBL/GenBank/DDBJ databases">
        <title>Rhizophora mucronata_Transcriptome.</title>
        <authorList>
            <person name="Meera S.P."/>
            <person name="Sreeshan A."/>
            <person name="Augustine A."/>
        </authorList>
    </citation>
    <scope>NUCLEOTIDE SEQUENCE</scope>
    <source>
        <tissue evidence="1">Leaf</tissue>
    </source>
</reference>